<name>A0A7Y6ULE7_9HYPH</name>
<evidence type="ECO:0000313" key="1">
    <source>
        <dbReference type="EMBL" id="NVD37413.1"/>
    </source>
</evidence>
<gene>
    <name evidence="1" type="ORF">HT585_00990</name>
</gene>
<dbReference type="RefSeq" id="WP_176351220.1">
    <property type="nucleotide sequence ID" value="NZ_JABWDU010000001.1"/>
</dbReference>
<comment type="caution">
    <text evidence="1">The sequence shown here is derived from an EMBL/GenBank/DDBJ whole genome shotgun (WGS) entry which is preliminary data.</text>
</comment>
<dbReference type="InterPro" id="IPR011009">
    <property type="entry name" value="Kinase-like_dom_sf"/>
</dbReference>
<organism evidence="1 2">
    <name type="scientific">Ensifer oleiphilus</name>
    <dbReference type="NCBI Taxonomy" id="2742698"/>
    <lineage>
        <taxon>Bacteria</taxon>
        <taxon>Pseudomonadati</taxon>
        <taxon>Pseudomonadota</taxon>
        <taxon>Alphaproteobacteria</taxon>
        <taxon>Hyphomicrobiales</taxon>
        <taxon>Rhizobiaceae</taxon>
        <taxon>Sinorhizobium/Ensifer group</taxon>
        <taxon>Ensifer</taxon>
    </lineage>
</organism>
<protein>
    <submittedName>
        <fullName evidence="1">Serine/threonine protein phosphatase</fullName>
    </submittedName>
</protein>
<keyword evidence="2" id="KW-1185">Reference proteome</keyword>
<evidence type="ECO:0000313" key="2">
    <source>
        <dbReference type="Proteomes" id="UP000520198"/>
    </source>
</evidence>
<dbReference type="AlphaFoldDB" id="A0A7Y6ULE7"/>
<dbReference type="EMBL" id="JABWDU010000001">
    <property type="protein sequence ID" value="NVD37413.1"/>
    <property type="molecule type" value="Genomic_DNA"/>
</dbReference>
<dbReference type="Proteomes" id="UP000520198">
    <property type="component" value="Unassembled WGS sequence"/>
</dbReference>
<accession>A0A7Y6ULE7</accession>
<sequence>MHDDRRGPLAVPQLDDDDMAALLAALAGGSSRVEHCQLKNRAVWIKRYQRLGARIGQRLQWLASRLTGVTILRPAPLLDPQGMLDREVRQINSFSAAGFKTPQILYRGTTALVLSHLGLPVSKQMGALRDKDADGHDALLVRCAAELGRLHAAGLCHGRPHPRDFIIDDGEFCFLDFEEEPAAVMPLAMAQARDVWLLFLQIASRALKPETPDRAFVAWKLAAPAETAVALSQIMPFFARLLPLARFLLRIQNGQDLVRFVAATDYLTSATQSQS</sequence>
<dbReference type="SUPFAM" id="SSF56112">
    <property type="entry name" value="Protein kinase-like (PK-like)"/>
    <property type="match status" value="1"/>
</dbReference>
<proteinExistence type="predicted"/>
<reference evidence="1 2" key="1">
    <citation type="submission" date="2020-06" db="EMBL/GenBank/DDBJ databases">
        <authorList>
            <person name="Grouzdev D.S."/>
        </authorList>
    </citation>
    <scope>NUCLEOTIDE SEQUENCE [LARGE SCALE GENOMIC DNA]</scope>
    <source>
        <strain evidence="1 2">HO-A22</strain>
    </source>
</reference>